<keyword evidence="2" id="KW-1185">Reference proteome</keyword>
<protein>
    <submittedName>
        <fullName evidence="1">Uncharacterized protein</fullName>
    </submittedName>
</protein>
<accession>A0A392RSC5</accession>
<comment type="caution">
    <text evidence="1">The sequence shown here is derived from an EMBL/GenBank/DDBJ whole genome shotgun (WGS) entry which is preliminary data.</text>
</comment>
<dbReference type="AlphaFoldDB" id="A0A392RSC5"/>
<sequence length="51" mass="5151">MGTKEGNFDESTSDRGGIGLLELLDGVEGANGGWNIQGRNGRVGSATSIVG</sequence>
<feature type="non-terminal residue" evidence="1">
    <location>
        <position position="51"/>
    </location>
</feature>
<name>A0A392RSC5_9FABA</name>
<reference evidence="1 2" key="1">
    <citation type="journal article" date="2018" name="Front. Plant Sci.">
        <title>Red Clover (Trifolium pratense) and Zigzag Clover (T. medium) - A Picture of Genomic Similarities and Differences.</title>
        <authorList>
            <person name="Dluhosova J."/>
            <person name="Istvanek J."/>
            <person name="Nedelnik J."/>
            <person name="Repkova J."/>
        </authorList>
    </citation>
    <scope>NUCLEOTIDE SEQUENCE [LARGE SCALE GENOMIC DNA]</scope>
    <source>
        <strain evidence="2">cv. 10/8</strain>
        <tissue evidence="1">Leaf</tissue>
    </source>
</reference>
<organism evidence="1 2">
    <name type="scientific">Trifolium medium</name>
    <dbReference type="NCBI Taxonomy" id="97028"/>
    <lineage>
        <taxon>Eukaryota</taxon>
        <taxon>Viridiplantae</taxon>
        <taxon>Streptophyta</taxon>
        <taxon>Embryophyta</taxon>
        <taxon>Tracheophyta</taxon>
        <taxon>Spermatophyta</taxon>
        <taxon>Magnoliopsida</taxon>
        <taxon>eudicotyledons</taxon>
        <taxon>Gunneridae</taxon>
        <taxon>Pentapetalae</taxon>
        <taxon>rosids</taxon>
        <taxon>fabids</taxon>
        <taxon>Fabales</taxon>
        <taxon>Fabaceae</taxon>
        <taxon>Papilionoideae</taxon>
        <taxon>50 kb inversion clade</taxon>
        <taxon>NPAAA clade</taxon>
        <taxon>Hologalegina</taxon>
        <taxon>IRL clade</taxon>
        <taxon>Trifolieae</taxon>
        <taxon>Trifolium</taxon>
    </lineage>
</organism>
<evidence type="ECO:0000313" key="1">
    <source>
        <dbReference type="EMBL" id="MCI39004.1"/>
    </source>
</evidence>
<dbReference type="EMBL" id="LXQA010262477">
    <property type="protein sequence ID" value="MCI39004.1"/>
    <property type="molecule type" value="Genomic_DNA"/>
</dbReference>
<evidence type="ECO:0000313" key="2">
    <source>
        <dbReference type="Proteomes" id="UP000265520"/>
    </source>
</evidence>
<proteinExistence type="predicted"/>
<dbReference type="Proteomes" id="UP000265520">
    <property type="component" value="Unassembled WGS sequence"/>
</dbReference>